<sequence length="105" mass="12052">MFSLIQHLNCDNTCPQRFSYCIQSPITLWLFPSYNLIAVYHAPENYLASSTLLKVLQTPKNIVLMFSLIQLDCCRPFSQKFLLHLKSCYIVVVSFIQLDCGIPCS</sequence>
<dbReference type="AlphaFoldDB" id="A0AAV4S6H9"/>
<dbReference type="EMBL" id="BPLQ01007167">
    <property type="protein sequence ID" value="GIY28352.1"/>
    <property type="molecule type" value="Genomic_DNA"/>
</dbReference>
<evidence type="ECO:0000313" key="1">
    <source>
        <dbReference type="EMBL" id="GIY28352.1"/>
    </source>
</evidence>
<comment type="caution">
    <text evidence="1">The sequence shown here is derived from an EMBL/GenBank/DDBJ whole genome shotgun (WGS) entry which is preliminary data.</text>
</comment>
<reference evidence="1 2" key="1">
    <citation type="submission" date="2021-06" db="EMBL/GenBank/DDBJ databases">
        <title>Caerostris darwini draft genome.</title>
        <authorList>
            <person name="Kono N."/>
            <person name="Arakawa K."/>
        </authorList>
    </citation>
    <scope>NUCLEOTIDE SEQUENCE [LARGE SCALE GENOMIC DNA]</scope>
</reference>
<keyword evidence="2" id="KW-1185">Reference proteome</keyword>
<name>A0AAV4S6H9_9ARAC</name>
<evidence type="ECO:0000313" key="2">
    <source>
        <dbReference type="Proteomes" id="UP001054837"/>
    </source>
</evidence>
<accession>A0AAV4S6H9</accession>
<proteinExistence type="predicted"/>
<organism evidence="1 2">
    <name type="scientific">Caerostris darwini</name>
    <dbReference type="NCBI Taxonomy" id="1538125"/>
    <lineage>
        <taxon>Eukaryota</taxon>
        <taxon>Metazoa</taxon>
        <taxon>Ecdysozoa</taxon>
        <taxon>Arthropoda</taxon>
        <taxon>Chelicerata</taxon>
        <taxon>Arachnida</taxon>
        <taxon>Araneae</taxon>
        <taxon>Araneomorphae</taxon>
        <taxon>Entelegynae</taxon>
        <taxon>Araneoidea</taxon>
        <taxon>Araneidae</taxon>
        <taxon>Caerostris</taxon>
    </lineage>
</organism>
<gene>
    <name evidence="1" type="ORF">CDAR_230911</name>
</gene>
<protein>
    <submittedName>
        <fullName evidence="1">Uncharacterized protein</fullName>
    </submittedName>
</protein>
<dbReference type="Proteomes" id="UP001054837">
    <property type="component" value="Unassembled WGS sequence"/>
</dbReference>